<accession>A0A2N4U2E1</accession>
<dbReference type="RefSeq" id="WP_102074633.1">
    <property type="nucleotide sequence ID" value="NZ_PDNW01000012.1"/>
</dbReference>
<dbReference type="Proteomes" id="UP000234190">
    <property type="component" value="Unassembled WGS sequence"/>
</dbReference>
<evidence type="ECO:0000256" key="2">
    <source>
        <dbReference type="SAM" id="Phobius"/>
    </source>
</evidence>
<dbReference type="NCBIfam" id="TIGR02099">
    <property type="entry name" value="YhdP family protein"/>
    <property type="match status" value="1"/>
</dbReference>
<dbReference type="InterPro" id="IPR011836">
    <property type="entry name" value="YhdP"/>
</dbReference>
<keyword evidence="2" id="KW-0472">Membrane</keyword>
<proteinExistence type="predicted"/>
<evidence type="ECO:0000313" key="5">
    <source>
        <dbReference type="Proteomes" id="UP000234190"/>
    </source>
</evidence>
<feature type="compositionally biased region" description="Basic and acidic residues" evidence="1">
    <location>
        <begin position="1218"/>
        <end position="1231"/>
    </location>
</feature>
<dbReference type="InterPro" id="IPR025263">
    <property type="entry name" value="YhdP_central"/>
</dbReference>
<sequence>MLRIASSLFTLLARIVLLIYFVAGGLFLGVRYWLLPNIDQWRPQIAQQLSSTLNVTVSLGRISADWSGLRPRFAVSDVTLTDRRQRKVLDLPHVQAELSWRSLAMLTPQFSHIEASGVDLSVRRDRFERFWVMGRSFEPSALEQHDTGVSDEVMGWLATQRELVLRDSTLRWLDETRTKMPLVFSGMTLVVQNRGTDHRFSLSAVLPSELGRSLDLRGEFKQLASAEGQAFSLRNSAGQLYAHVDRMSPLGWSTWIDTPRQLLSGEVSAKGWVELNAGKIEHYTSDMTAWKGRWGLNDLHDGAHIEAESLRLYLAGAWSGFQHVFPSLAKVDVGGQPAPRPAGPALPGTPIEFRLSASGVGLLAPDMFGHPMRFDEFDAKGSARTTLDSFLRLEVERINLSNRDIQGSLAGSWQEGGSGPAGLIDVYGRFPRALIASIDEYLPNVVSQEARDWMATGLLDGQINNASLTLNGDLAHFPFADDPSKGAFRVAGLFSGGVIDYLPAQGKSLGWPRITDMHGRVALSRADLRLVADGALMHPDSRLPIQLSSVTAHIPDLDGDSILAIQGATKGKAETYLALMTHTPLGELLDEELNAATGDGEWEVPLILSIPLTHSRDTTVQGAIRFSGNSVRLSPAIPPFTQVSGTLNFTDTGISSNGIKAAFLGGPVSLSGGVGGALKGLQMQGQMSAAALTNFVGVEGMKRLHGTVAYKAFLRRPDRQPLSFTIDSDLSGLSLDLPPPLGKTAAQPLPLRVDWRPHSDGKSMALGISLGKNMNATLLHDERTDTGAYFYSAALGVDRNPELPQAGVSVDIRYPSVDVDVWDRVVTEFSIPLPETKQQQKRPLLPELRQLRLQTEKARALGLVLDELTFTARRPAVAQWRVDISSSQTAGTLFWREAHRRIAGRIDAHFDRLALGSEDTHGASKGNEHDEPGYQISDDLDIPGVNLYVKSLRLYGRDAGELSVVGVNQARGRLWQLEQLKLTGPGATLTGSGTWRLSGKDRGLALNAEAQFSDLGKYLKHAGFGEIMKGGGGKAVGQFEWRNMPWDVSKADLSGKVDVDLEKGRFSNVNSRSSRLLELLSLQSLHRLARMDVSPAGLIKEGFPYDRLRGTLLLDDGVMNTDDYRVVGPVGTIVIAGDVNLISEQLDLEAVVVPNLDVSGAAIAAGIAINPIVGIGAFLTQWLLQAPLAKAMTVQYHIDGDWDDPRISDAVVPANHSTEPKGNKESELVPH</sequence>
<reference evidence="4 5" key="1">
    <citation type="submission" date="2017-10" db="EMBL/GenBank/DDBJ databases">
        <title>Two draft genome sequences of Pusillimonas sp. strains isolated from a nitrate- and radionuclide-contaminated groundwater in Russia.</title>
        <authorList>
            <person name="Grouzdev D.S."/>
            <person name="Tourova T.P."/>
            <person name="Goeva M.A."/>
            <person name="Babich T.L."/>
            <person name="Sokolova D.S."/>
            <person name="Abdullin R."/>
            <person name="Poltaraus A.B."/>
            <person name="Toshchakov S.V."/>
            <person name="Nazina T.N."/>
        </authorList>
    </citation>
    <scope>NUCLEOTIDE SEQUENCE [LARGE SCALE GENOMIC DNA]</scope>
    <source>
        <strain evidence="4 5">JR1/69-3-13</strain>
    </source>
</reference>
<evidence type="ECO:0000256" key="1">
    <source>
        <dbReference type="SAM" id="MobiDB-lite"/>
    </source>
</evidence>
<comment type="caution">
    <text evidence="4">The sequence shown here is derived from an EMBL/GenBank/DDBJ whole genome shotgun (WGS) entry which is preliminary data.</text>
</comment>
<keyword evidence="5" id="KW-1185">Reference proteome</keyword>
<keyword evidence="2" id="KW-1133">Transmembrane helix</keyword>
<protein>
    <submittedName>
        <fullName evidence="4">TIGR02099 family protein</fullName>
    </submittedName>
</protein>
<feature type="region of interest" description="Disordered" evidence="1">
    <location>
        <begin position="1209"/>
        <end position="1231"/>
    </location>
</feature>
<gene>
    <name evidence="4" type="ORF">CR159_14255</name>
</gene>
<evidence type="ECO:0000313" key="4">
    <source>
        <dbReference type="EMBL" id="PLC49178.1"/>
    </source>
</evidence>
<name>A0A2N4U2E1_9BURK</name>
<dbReference type="EMBL" id="PDNW01000012">
    <property type="protein sequence ID" value="PLC49178.1"/>
    <property type="molecule type" value="Genomic_DNA"/>
</dbReference>
<feature type="transmembrane region" description="Helical" evidence="2">
    <location>
        <begin position="12"/>
        <end position="34"/>
    </location>
</feature>
<dbReference type="Pfam" id="PF13116">
    <property type="entry name" value="YhdP"/>
    <property type="match status" value="2"/>
</dbReference>
<feature type="domain" description="YhdP central" evidence="3">
    <location>
        <begin position="351"/>
        <end position="1207"/>
    </location>
</feature>
<dbReference type="PANTHER" id="PTHR38690">
    <property type="entry name" value="PROTEASE-RELATED"/>
    <property type="match status" value="1"/>
</dbReference>
<dbReference type="OrthoDB" id="8521382at2"/>
<keyword evidence="2" id="KW-0812">Transmembrane</keyword>
<dbReference type="AlphaFoldDB" id="A0A2N4U2E1"/>
<feature type="domain" description="YhdP central" evidence="3">
    <location>
        <begin position="15"/>
        <end position="333"/>
    </location>
</feature>
<evidence type="ECO:0000259" key="3">
    <source>
        <dbReference type="Pfam" id="PF13116"/>
    </source>
</evidence>
<dbReference type="PANTHER" id="PTHR38690:SF1">
    <property type="entry name" value="PROTEASE"/>
    <property type="match status" value="1"/>
</dbReference>
<organism evidence="4 5">
    <name type="scientific">Pollutimonas subterranea</name>
    <dbReference type="NCBI Taxonomy" id="2045210"/>
    <lineage>
        <taxon>Bacteria</taxon>
        <taxon>Pseudomonadati</taxon>
        <taxon>Pseudomonadota</taxon>
        <taxon>Betaproteobacteria</taxon>
        <taxon>Burkholderiales</taxon>
        <taxon>Alcaligenaceae</taxon>
        <taxon>Pollutimonas</taxon>
    </lineage>
</organism>